<dbReference type="InterPro" id="IPR002197">
    <property type="entry name" value="HTH_Fis"/>
</dbReference>
<sequence>MAGTVCNRVSQRRRGQSVDSCRHQPRHADDAHGFWTTDPNHDQPVTERPALQRQTSSIRAGLAEAASRLEKRFAHPGSTGRRTWGQRTTPEQDVRAVFHHREQRHRSWSISVTRAVRKQSGAPGICPATRWRQLLAHHLRPPVQNELSMSQRQKILIVDDEPDIRELLEITLGRMKLDTRSARNVAEAHELLAREPFDMCLTDMRLPDGNGLELVQHIQHGYPQVPVAMITAHGNLDTAINALKAGAFDFVTKPVDLGRLRELVNSALSLPCAQPAPGIDSRLLGDSLAMRTLRNQIGKLARSQAPIYISGESGSGKELVARLIHEQGPRIDRPFIPVNCGAIPSELMESEFFGHRKGSFSGAHEDKPGLFQAAHTGTLFLDEVADLPLAMQVKLLRAIQEKSIRSVGGQQEQVVDVRILCATHKNLNAEVAAGRFRQDLYYRLNVIEVRVPSLRERREDIDQLAASVLKRLAGNGAQPVAHLNAQALETLKSYRFPGNVRELENMLERAYTLCENDEIHASDLRLTESASPQEGDGPSLADIDNLEDYLESIERKLILQALEETRWNRTAAAERLSLSFRSLRYRLKKLGLD</sequence>
<dbReference type="SMART" id="SM00382">
    <property type="entry name" value="AAA"/>
    <property type="match status" value="1"/>
</dbReference>
<dbReference type="Proteomes" id="UP000278587">
    <property type="component" value="Unassembled WGS sequence"/>
</dbReference>
<dbReference type="SUPFAM" id="SSF52172">
    <property type="entry name" value="CheY-like"/>
    <property type="match status" value="1"/>
</dbReference>
<comment type="caution">
    <text evidence="10">The sequence shown here is derived from an EMBL/GenBank/DDBJ whole genome shotgun (WGS) entry which is preliminary data.</text>
</comment>
<dbReference type="InterPro" id="IPR003593">
    <property type="entry name" value="AAA+_ATPase"/>
</dbReference>
<dbReference type="CDD" id="cd00009">
    <property type="entry name" value="AAA"/>
    <property type="match status" value="1"/>
</dbReference>
<feature type="compositionally biased region" description="Basic and acidic residues" evidence="7">
    <location>
        <begin position="20"/>
        <end position="32"/>
    </location>
</feature>
<dbReference type="PRINTS" id="PR01590">
    <property type="entry name" value="HTHFIS"/>
</dbReference>
<evidence type="ECO:0000313" key="10">
    <source>
        <dbReference type="EMBL" id="RMM10170.1"/>
    </source>
</evidence>
<dbReference type="PANTHER" id="PTHR32071">
    <property type="entry name" value="TRANSCRIPTIONAL REGULATORY PROTEIN"/>
    <property type="match status" value="1"/>
</dbReference>
<dbReference type="InterPro" id="IPR001789">
    <property type="entry name" value="Sig_transdc_resp-reg_receiver"/>
</dbReference>
<dbReference type="InterPro" id="IPR058031">
    <property type="entry name" value="AAA_lid_NorR"/>
</dbReference>
<dbReference type="PROSITE" id="PS00688">
    <property type="entry name" value="SIGMA54_INTERACT_3"/>
    <property type="match status" value="1"/>
</dbReference>
<evidence type="ECO:0000259" key="8">
    <source>
        <dbReference type="PROSITE" id="PS50045"/>
    </source>
</evidence>
<dbReference type="GO" id="GO:0043565">
    <property type="term" value="F:sequence-specific DNA binding"/>
    <property type="evidence" value="ECO:0007669"/>
    <property type="project" value="InterPro"/>
</dbReference>
<dbReference type="FunFam" id="3.40.50.300:FF:000006">
    <property type="entry name" value="DNA-binding transcriptional regulator NtrC"/>
    <property type="match status" value="1"/>
</dbReference>
<dbReference type="InterPro" id="IPR025662">
    <property type="entry name" value="Sigma_54_int_dom_ATP-bd_1"/>
</dbReference>
<dbReference type="Pfam" id="PF00158">
    <property type="entry name" value="Sigma54_activat"/>
    <property type="match status" value="1"/>
</dbReference>
<dbReference type="InterPro" id="IPR027417">
    <property type="entry name" value="P-loop_NTPase"/>
</dbReference>
<dbReference type="Gene3D" id="3.40.50.2300">
    <property type="match status" value="1"/>
</dbReference>
<proteinExistence type="predicted"/>
<evidence type="ECO:0000313" key="11">
    <source>
        <dbReference type="Proteomes" id="UP000278587"/>
    </source>
</evidence>
<feature type="domain" description="Sigma-54 factor interaction" evidence="8">
    <location>
        <begin position="283"/>
        <end position="512"/>
    </location>
</feature>
<dbReference type="Pfam" id="PF00072">
    <property type="entry name" value="Response_reg"/>
    <property type="match status" value="1"/>
</dbReference>
<accession>A0A3M3BBS3</accession>
<feature type="domain" description="Response regulatory" evidence="9">
    <location>
        <begin position="154"/>
        <end position="268"/>
    </location>
</feature>
<dbReference type="SMART" id="SM00448">
    <property type="entry name" value="REC"/>
    <property type="match status" value="1"/>
</dbReference>
<dbReference type="PROSITE" id="PS50110">
    <property type="entry name" value="RESPONSE_REGULATORY"/>
    <property type="match status" value="1"/>
</dbReference>
<dbReference type="SUPFAM" id="SSF46689">
    <property type="entry name" value="Homeodomain-like"/>
    <property type="match status" value="1"/>
</dbReference>
<dbReference type="InterPro" id="IPR002078">
    <property type="entry name" value="Sigma_54_int"/>
</dbReference>
<dbReference type="GO" id="GO:0005524">
    <property type="term" value="F:ATP binding"/>
    <property type="evidence" value="ECO:0007669"/>
    <property type="project" value="UniProtKB-KW"/>
</dbReference>
<evidence type="ECO:0000256" key="4">
    <source>
        <dbReference type="ARBA" id="ARBA00023125"/>
    </source>
</evidence>
<keyword evidence="2" id="KW-0067">ATP-binding</keyword>
<dbReference type="GO" id="GO:0000160">
    <property type="term" value="P:phosphorelay signal transduction system"/>
    <property type="evidence" value="ECO:0007669"/>
    <property type="project" value="InterPro"/>
</dbReference>
<evidence type="ECO:0000256" key="7">
    <source>
        <dbReference type="SAM" id="MobiDB-lite"/>
    </source>
</evidence>
<reference evidence="10 11" key="1">
    <citation type="submission" date="2018-08" db="EMBL/GenBank/DDBJ databases">
        <title>Recombination of ecologically and evolutionarily significant loci maintains genetic cohesion in the Pseudomonas syringae species complex.</title>
        <authorList>
            <person name="Dillon M."/>
            <person name="Thakur S."/>
            <person name="Almeida R.N.D."/>
            <person name="Weir B.S."/>
            <person name="Guttman D.S."/>
        </authorList>
    </citation>
    <scope>NUCLEOTIDE SEQUENCE [LARGE SCALE GENOMIC DNA]</scope>
    <source>
        <strain evidence="10 11">ICMP 4086</strain>
    </source>
</reference>
<keyword evidence="6" id="KW-0597">Phosphoprotein</keyword>
<dbReference type="SUPFAM" id="SSF52540">
    <property type="entry name" value="P-loop containing nucleoside triphosphate hydrolases"/>
    <property type="match status" value="1"/>
</dbReference>
<evidence type="ECO:0000256" key="2">
    <source>
        <dbReference type="ARBA" id="ARBA00022840"/>
    </source>
</evidence>
<name>A0A3M3BBS3_9PSED</name>
<evidence type="ECO:0000256" key="3">
    <source>
        <dbReference type="ARBA" id="ARBA00023015"/>
    </source>
</evidence>
<dbReference type="Gene3D" id="1.10.10.60">
    <property type="entry name" value="Homeodomain-like"/>
    <property type="match status" value="1"/>
</dbReference>
<dbReference type="Gene3D" id="1.10.8.60">
    <property type="match status" value="1"/>
</dbReference>
<dbReference type="InterPro" id="IPR025943">
    <property type="entry name" value="Sigma_54_int_dom_ATP-bd_2"/>
</dbReference>
<keyword evidence="5" id="KW-0804">Transcription</keyword>
<evidence type="ECO:0000256" key="1">
    <source>
        <dbReference type="ARBA" id="ARBA00022741"/>
    </source>
</evidence>
<dbReference type="InterPro" id="IPR025944">
    <property type="entry name" value="Sigma_54_int_dom_CS"/>
</dbReference>
<evidence type="ECO:0000256" key="5">
    <source>
        <dbReference type="ARBA" id="ARBA00023163"/>
    </source>
</evidence>
<dbReference type="GO" id="GO:0006355">
    <property type="term" value="P:regulation of DNA-templated transcription"/>
    <property type="evidence" value="ECO:0007669"/>
    <property type="project" value="InterPro"/>
</dbReference>
<evidence type="ECO:0000256" key="6">
    <source>
        <dbReference type="PROSITE-ProRule" id="PRU00169"/>
    </source>
</evidence>
<dbReference type="EMBL" id="RBOC01000082">
    <property type="protein sequence ID" value="RMM10170.1"/>
    <property type="molecule type" value="Genomic_DNA"/>
</dbReference>
<keyword evidence="4" id="KW-0238">DNA-binding</keyword>
<feature type="modified residue" description="4-aspartylphosphate" evidence="6">
    <location>
        <position position="203"/>
    </location>
</feature>
<dbReference type="PROSITE" id="PS00675">
    <property type="entry name" value="SIGMA54_INTERACT_1"/>
    <property type="match status" value="1"/>
</dbReference>
<keyword evidence="3" id="KW-0805">Transcription regulation</keyword>
<dbReference type="AlphaFoldDB" id="A0A3M3BBS3"/>
<dbReference type="PANTHER" id="PTHR32071:SF100">
    <property type="entry name" value="RESPONSE REGULATOR PROTEIN PILR"/>
    <property type="match status" value="1"/>
</dbReference>
<dbReference type="PROSITE" id="PS00676">
    <property type="entry name" value="SIGMA54_INTERACT_2"/>
    <property type="match status" value="1"/>
</dbReference>
<protein>
    <submittedName>
        <fullName evidence="10">Type 4 fimbriae expression regulatory protein pilR</fullName>
    </submittedName>
</protein>
<gene>
    <name evidence="10" type="ORF">ALQ84_05627</name>
</gene>
<dbReference type="PROSITE" id="PS50045">
    <property type="entry name" value="SIGMA54_INTERACT_4"/>
    <property type="match status" value="1"/>
</dbReference>
<dbReference type="CDD" id="cd19926">
    <property type="entry name" value="REC_PilR"/>
    <property type="match status" value="1"/>
</dbReference>
<dbReference type="InterPro" id="IPR009057">
    <property type="entry name" value="Homeodomain-like_sf"/>
</dbReference>
<dbReference type="Pfam" id="PF02954">
    <property type="entry name" value="HTH_8"/>
    <property type="match status" value="1"/>
</dbReference>
<keyword evidence="1" id="KW-0547">Nucleotide-binding</keyword>
<dbReference type="InterPro" id="IPR011006">
    <property type="entry name" value="CheY-like_superfamily"/>
</dbReference>
<dbReference type="FunFam" id="1.10.10.60:FF:000530">
    <property type="entry name" value="Sigma-54-dependent transcriptional response regulator PilR"/>
    <property type="match status" value="1"/>
</dbReference>
<feature type="region of interest" description="Disordered" evidence="7">
    <location>
        <begin position="1"/>
        <end position="51"/>
    </location>
</feature>
<evidence type="ECO:0000259" key="9">
    <source>
        <dbReference type="PROSITE" id="PS50110"/>
    </source>
</evidence>
<organism evidence="10 11">
    <name type="scientific">Pseudomonas caricapapayae</name>
    <dbReference type="NCBI Taxonomy" id="46678"/>
    <lineage>
        <taxon>Bacteria</taxon>
        <taxon>Pseudomonadati</taxon>
        <taxon>Pseudomonadota</taxon>
        <taxon>Gammaproteobacteria</taxon>
        <taxon>Pseudomonadales</taxon>
        <taxon>Pseudomonadaceae</taxon>
        <taxon>Pseudomonas</taxon>
    </lineage>
</organism>
<dbReference type="Pfam" id="PF25601">
    <property type="entry name" value="AAA_lid_14"/>
    <property type="match status" value="1"/>
</dbReference>
<dbReference type="Gene3D" id="3.40.50.300">
    <property type="entry name" value="P-loop containing nucleotide triphosphate hydrolases"/>
    <property type="match status" value="1"/>
</dbReference>